<evidence type="ECO:0000259" key="4">
    <source>
        <dbReference type="Pfam" id="PF17853"/>
    </source>
</evidence>
<dbReference type="AlphaFoldDB" id="A0A7K3M4Y8"/>
<dbReference type="InterPro" id="IPR012914">
    <property type="entry name" value="PucR_dom"/>
</dbReference>
<feature type="domain" description="CdaR GGDEF-like" evidence="4">
    <location>
        <begin position="286"/>
        <end position="422"/>
    </location>
</feature>
<dbReference type="InterPro" id="IPR051448">
    <property type="entry name" value="CdaR-like_regulators"/>
</dbReference>
<evidence type="ECO:0000256" key="1">
    <source>
        <dbReference type="ARBA" id="ARBA00006754"/>
    </source>
</evidence>
<dbReference type="PANTHER" id="PTHR33744">
    <property type="entry name" value="CARBOHYDRATE DIACID REGULATOR"/>
    <property type="match status" value="1"/>
</dbReference>
<evidence type="ECO:0000313" key="5">
    <source>
        <dbReference type="EMBL" id="NDL58364.1"/>
    </source>
</evidence>
<organism evidence="5 6">
    <name type="scientific">Phytoactinopolyspora mesophila</name>
    <dbReference type="NCBI Taxonomy" id="2650750"/>
    <lineage>
        <taxon>Bacteria</taxon>
        <taxon>Bacillati</taxon>
        <taxon>Actinomycetota</taxon>
        <taxon>Actinomycetes</taxon>
        <taxon>Jiangellales</taxon>
        <taxon>Jiangellaceae</taxon>
        <taxon>Phytoactinopolyspora</taxon>
    </lineage>
</organism>
<feature type="domain" description="Purine catabolism PurC-like" evidence="2">
    <location>
        <begin position="7"/>
        <end position="127"/>
    </location>
</feature>
<comment type="caution">
    <text evidence="5">The sequence shown here is derived from an EMBL/GenBank/DDBJ whole genome shotgun (WGS) entry which is preliminary data.</text>
</comment>
<dbReference type="Gene3D" id="1.10.10.2840">
    <property type="entry name" value="PucR C-terminal helix-turn-helix domain"/>
    <property type="match status" value="1"/>
</dbReference>
<accession>A0A7K3M4Y8</accession>
<proteinExistence type="inferred from homology"/>
<reference evidence="5 6" key="1">
    <citation type="submission" date="2019-11" db="EMBL/GenBank/DDBJ databases">
        <authorList>
            <person name="Li X.-J."/>
            <person name="Feng X.-M."/>
        </authorList>
    </citation>
    <scope>NUCLEOTIDE SEQUENCE [LARGE SCALE GENOMIC DNA]</scope>
    <source>
        <strain evidence="5 6">XMNu-373</strain>
    </source>
</reference>
<dbReference type="Pfam" id="PF17853">
    <property type="entry name" value="GGDEF_2"/>
    <property type="match status" value="1"/>
</dbReference>
<dbReference type="InterPro" id="IPR025736">
    <property type="entry name" value="PucR_C-HTH_dom"/>
</dbReference>
<comment type="similarity">
    <text evidence="1">Belongs to the CdaR family.</text>
</comment>
<dbReference type="RefSeq" id="WP_162451081.1">
    <property type="nucleotide sequence ID" value="NZ_WLZY01000005.1"/>
</dbReference>
<dbReference type="InterPro" id="IPR042070">
    <property type="entry name" value="PucR_C-HTH_sf"/>
</dbReference>
<evidence type="ECO:0000259" key="3">
    <source>
        <dbReference type="Pfam" id="PF13556"/>
    </source>
</evidence>
<evidence type="ECO:0000259" key="2">
    <source>
        <dbReference type="Pfam" id="PF07905"/>
    </source>
</evidence>
<dbReference type="EMBL" id="WLZY01000005">
    <property type="protein sequence ID" value="NDL58364.1"/>
    <property type="molecule type" value="Genomic_DNA"/>
</dbReference>
<protein>
    <submittedName>
        <fullName evidence="5">PucR family transcriptional regulator</fullName>
    </submittedName>
</protein>
<dbReference type="Pfam" id="PF13556">
    <property type="entry name" value="HTH_30"/>
    <property type="match status" value="1"/>
</dbReference>
<dbReference type="InterPro" id="IPR041522">
    <property type="entry name" value="CdaR_GGDEF"/>
</dbReference>
<keyword evidence="6" id="KW-1185">Reference proteome</keyword>
<feature type="domain" description="PucR C-terminal helix-turn-helix" evidence="3">
    <location>
        <begin position="478"/>
        <end position="536"/>
    </location>
</feature>
<dbReference type="PANTHER" id="PTHR33744:SF1">
    <property type="entry name" value="DNA-BINDING TRANSCRIPTIONAL ACTIVATOR ADER"/>
    <property type="match status" value="1"/>
</dbReference>
<dbReference type="Proteomes" id="UP000460435">
    <property type="component" value="Unassembled WGS sequence"/>
</dbReference>
<gene>
    <name evidence="5" type="ORF">F7O44_14945</name>
</gene>
<dbReference type="Pfam" id="PF07905">
    <property type="entry name" value="PucR"/>
    <property type="match status" value="1"/>
</dbReference>
<evidence type="ECO:0000313" key="6">
    <source>
        <dbReference type="Proteomes" id="UP000460435"/>
    </source>
</evidence>
<name>A0A7K3M4Y8_9ACTN</name>
<sequence>MLPTVSDVLAMPAVRQGGPRVVAGASGLDRRVRWVHSAEVSDIARLLRGGDLVLTTGIALPSDDTGLTRYVADLVTADASGLIVELGRRWTEQLPAAMVEACDQAGLPLIAWAREVRFAQVTEAVGELVVDAQLTELRAVEQVHRTFTSLSVAGAEPAEILAEIRRISGLAVVLESTRHHILAFDATGDDVTELLANWEERSRAVTPSERTAYDDAAGWLVTVVGARGDDWGRLILISPEPPPHRLVVLAERGASTLALQRLAARDRESLERQTHRTLLTALAAGGPPAQETLTRSAAAGVPLAGRLLIGLVAMPVGDGLLNAPILATQERLRDLAEITASTLRPAGVAALVGVVDDEAVLVLLSLPTTTALPGAVDHLAELIHRAAKAAPRPMSVLVAAGTPVSHVPSAQRTLNEARHVASAALRTSSGANVICHRLENVRLRGLIQLLRDDDRLAAFAERELAPLISHDEQHGTALVDVLRAYVEHGGRKSRAAESVHLSRPAFYERLARIEQILGVDLSDPESVTSLHVALLASSTSR</sequence>